<dbReference type="Pfam" id="PF07498">
    <property type="entry name" value="Rho_N"/>
    <property type="match status" value="1"/>
</dbReference>
<feature type="domain" description="Rho termination factor-like N-terminal" evidence="1">
    <location>
        <begin position="1"/>
        <end position="28"/>
    </location>
</feature>
<comment type="caution">
    <text evidence="2">The sequence shown here is derived from an EMBL/GenBank/DDBJ whole genome shotgun (WGS) entry which is preliminary data.</text>
</comment>
<sequence>MTTSELKEAAKQKGIKGYSSMKKAELLEVLNGG</sequence>
<dbReference type="EMBL" id="DVFT01000215">
    <property type="protein sequence ID" value="HIQ97793.1"/>
    <property type="molecule type" value="Genomic_DNA"/>
</dbReference>
<evidence type="ECO:0000313" key="2">
    <source>
        <dbReference type="EMBL" id="HIQ97793.1"/>
    </source>
</evidence>
<evidence type="ECO:0000313" key="3">
    <source>
        <dbReference type="Proteomes" id="UP000886886"/>
    </source>
</evidence>
<dbReference type="Proteomes" id="UP000886886">
    <property type="component" value="Unassembled WGS sequence"/>
</dbReference>
<name>A0A9D0ZY95_9FIRM</name>
<dbReference type="AlphaFoldDB" id="A0A9D0ZY95"/>
<evidence type="ECO:0000259" key="1">
    <source>
        <dbReference type="Pfam" id="PF07498"/>
    </source>
</evidence>
<gene>
    <name evidence="2" type="ORF">IAB26_14690</name>
</gene>
<proteinExistence type="predicted"/>
<reference evidence="2" key="2">
    <citation type="journal article" date="2021" name="PeerJ">
        <title>Extensive microbial diversity within the chicken gut microbiome revealed by metagenomics and culture.</title>
        <authorList>
            <person name="Gilroy R."/>
            <person name="Ravi A."/>
            <person name="Getino M."/>
            <person name="Pursley I."/>
            <person name="Horton D.L."/>
            <person name="Alikhan N.F."/>
            <person name="Baker D."/>
            <person name="Gharbi K."/>
            <person name="Hall N."/>
            <person name="Watson M."/>
            <person name="Adriaenssens E.M."/>
            <person name="Foster-Nyarko E."/>
            <person name="Jarju S."/>
            <person name="Secka A."/>
            <person name="Antonio M."/>
            <person name="Oren A."/>
            <person name="Chaudhuri R.R."/>
            <person name="La Ragione R."/>
            <person name="Hildebrand F."/>
            <person name="Pallen M.J."/>
        </authorList>
    </citation>
    <scope>NUCLEOTIDE SEQUENCE</scope>
    <source>
        <strain evidence="2">ChiSjej3B21-11622</strain>
    </source>
</reference>
<reference evidence="2" key="1">
    <citation type="submission" date="2020-10" db="EMBL/GenBank/DDBJ databases">
        <authorList>
            <person name="Gilroy R."/>
        </authorList>
    </citation>
    <scope>NUCLEOTIDE SEQUENCE</scope>
    <source>
        <strain evidence="2">ChiSjej3B21-11622</strain>
    </source>
</reference>
<dbReference type="SUPFAM" id="SSF68912">
    <property type="entry name" value="Rho N-terminal domain-like"/>
    <property type="match status" value="1"/>
</dbReference>
<dbReference type="InterPro" id="IPR036361">
    <property type="entry name" value="SAP_dom_sf"/>
</dbReference>
<protein>
    <submittedName>
        <fullName evidence="2">Rho termination factor N-terminal domain-containing protein</fullName>
    </submittedName>
</protein>
<dbReference type="InterPro" id="IPR036269">
    <property type="entry name" value="Rho_N_sf"/>
</dbReference>
<dbReference type="InterPro" id="IPR011112">
    <property type="entry name" value="Rho-like_N"/>
</dbReference>
<accession>A0A9D0ZY95</accession>
<organism evidence="2 3">
    <name type="scientific">Candidatus Limivivens merdigallinarum</name>
    <dbReference type="NCBI Taxonomy" id="2840859"/>
    <lineage>
        <taxon>Bacteria</taxon>
        <taxon>Bacillati</taxon>
        <taxon>Bacillota</taxon>
        <taxon>Clostridia</taxon>
        <taxon>Lachnospirales</taxon>
        <taxon>Lachnospiraceae</taxon>
        <taxon>Lachnospiraceae incertae sedis</taxon>
        <taxon>Candidatus Limivivens</taxon>
    </lineage>
</organism>
<dbReference type="GO" id="GO:0006353">
    <property type="term" value="P:DNA-templated transcription termination"/>
    <property type="evidence" value="ECO:0007669"/>
    <property type="project" value="InterPro"/>
</dbReference>
<dbReference type="Gene3D" id="1.10.720.30">
    <property type="entry name" value="SAP domain"/>
    <property type="match status" value="1"/>
</dbReference>